<feature type="domain" description="IPT/TIG" evidence="8">
    <location>
        <begin position="35"/>
        <end position="108"/>
    </location>
</feature>
<dbReference type="InterPro" id="IPR022398">
    <property type="entry name" value="Peptidase_S8_His-AS"/>
</dbReference>
<dbReference type="PROSITE" id="PS00136">
    <property type="entry name" value="SUBTILASE_ASP"/>
    <property type="match status" value="1"/>
</dbReference>
<keyword evidence="10" id="KW-1185">Reference proteome</keyword>
<gene>
    <name evidence="9" type="ORF">Q9L42_021370</name>
</gene>
<dbReference type="SUPFAM" id="SSF81296">
    <property type="entry name" value="E set domains"/>
    <property type="match status" value="1"/>
</dbReference>
<keyword evidence="3 5" id="KW-0378">Hydrolase</keyword>
<evidence type="ECO:0000256" key="4">
    <source>
        <dbReference type="ARBA" id="ARBA00022825"/>
    </source>
</evidence>
<comment type="similarity">
    <text evidence="1 5 6">Belongs to the peptidase S8 family.</text>
</comment>
<evidence type="ECO:0000313" key="9">
    <source>
        <dbReference type="EMBL" id="XBS22859.1"/>
    </source>
</evidence>
<dbReference type="Gene3D" id="2.60.40.10">
    <property type="entry name" value="Immunoglobulins"/>
    <property type="match status" value="1"/>
</dbReference>
<dbReference type="InterPro" id="IPR002909">
    <property type="entry name" value="IPT_dom"/>
</dbReference>
<dbReference type="Pfam" id="PF01833">
    <property type="entry name" value="TIG"/>
    <property type="match status" value="1"/>
</dbReference>
<dbReference type="InterPro" id="IPR023828">
    <property type="entry name" value="Peptidase_S8_Ser-AS"/>
</dbReference>
<feature type="active site" description="Charge relay system" evidence="5">
    <location>
        <position position="535"/>
    </location>
</feature>
<dbReference type="PANTHER" id="PTHR43806:SF11">
    <property type="entry name" value="CEREVISIN-RELATED"/>
    <property type="match status" value="1"/>
</dbReference>
<evidence type="ECO:0000259" key="7">
    <source>
        <dbReference type="Pfam" id="PF00082"/>
    </source>
</evidence>
<dbReference type="SUPFAM" id="SSF52743">
    <property type="entry name" value="Subtilisin-like"/>
    <property type="match status" value="1"/>
</dbReference>
<feature type="active site" description="Charge relay system" evidence="5">
    <location>
        <position position="502"/>
    </location>
</feature>
<feature type="domain" description="Peptidase S8/S53" evidence="7">
    <location>
        <begin position="497"/>
        <end position="765"/>
    </location>
</feature>
<dbReference type="AlphaFoldDB" id="A0AAU7P0W9"/>
<dbReference type="InterPro" id="IPR014756">
    <property type="entry name" value="Ig_E-set"/>
</dbReference>
<dbReference type="PRINTS" id="PR00723">
    <property type="entry name" value="SUBTILISIN"/>
</dbReference>
<evidence type="ECO:0000256" key="1">
    <source>
        <dbReference type="ARBA" id="ARBA00011073"/>
    </source>
</evidence>
<feature type="active site" description="Charge relay system" evidence="5">
    <location>
        <position position="729"/>
    </location>
</feature>
<evidence type="ECO:0000256" key="2">
    <source>
        <dbReference type="ARBA" id="ARBA00022670"/>
    </source>
</evidence>
<evidence type="ECO:0000256" key="5">
    <source>
        <dbReference type="PROSITE-ProRule" id="PRU01240"/>
    </source>
</evidence>
<dbReference type="GO" id="GO:0004252">
    <property type="term" value="F:serine-type endopeptidase activity"/>
    <property type="evidence" value="ECO:0007669"/>
    <property type="project" value="UniProtKB-UniRule"/>
</dbReference>
<dbReference type="InterPro" id="IPR000209">
    <property type="entry name" value="Peptidase_S8/S53_dom"/>
</dbReference>
<evidence type="ECO:0000256" key="6">
    <source>
        <dbReference type="RuleBase" id="RU003355"/>
    </source>
</evidence>
<dbReference type="Gene3D" id="3.40.50.200">
    <property type="entry name" value="Peptidase S8/S53 domain"/>
    <property type="match status" value="1"/>
</dbReference>
<protein>
    <submittedName>
        <fullName evidence="9">S8 family serine peptidase</fullName>
    </submittedName>
</protein>
<proteinExistence type="inferred from homology"/>
<keyword evidence="2 5" id="KW-0645">Protease</keyword>
<keyword evidence="9" id="KW-0614">Plasmid</keyword>
<evidence type="ECO:0000259" key="8">
    <source>
        <dbReference type="Pfam" id="PF01833"/>
    </source>
</evidence>
<dbReference type="EMBL" id="CP157744">
    <property type="protein sequence ID" value="XBS22859.1"/>
    <property type="molecule type" value="Genomic_DNA"/>
</dbReference>
<keyword evidence="4 5" id="KW-0720">Serine protease</keyword>
<dbReference type="RefSeq" id="WP_305910466.1">
    <property type="nucleotide sequence ID" value="NZ_CP157744.1"/>
</dbReference>
<dbReference type="InterPro" id="IPR050131">
    <property type="entry name" value="Peptidase_S8_subtilisin-like"/>
</dbReference>
<dbReference type="GO" id="GO:0006508">
    <property type="term" value="P:proteolysis"/>
    <property type="evidence" value="ECO:0007669"/>
    <property type="project" value="UniProtKB-KW"/>
</dbReference>
<dbReference type="Pfam" id="PF00082">
    <property type="entry name" value="Peptidase_S8"/>
    <property type="match status" value="1"/>
</dbReference>
<evidence type="ECO:0000256" key="3">
    <source>
        <dbReference type="ARBA" id="ARBA00022801"/>
    </source>
</evidence>
<dbReference type="InterPro" id="IPR023827">
    <property type="entry name" value="Peptidase_S8_Asp-AS"/>
</dbReference>
<accession>A0AAU7P0W9</accession>
<dbReference type="PANTHER" id="PTHR43806">
    <property type="entry name" value="PEPTIDASE S8"/>
    <property type="match status" value="1"/>
</dbReference>
<dbReference type="InterPro" id="IPR036852">
    <property type="entry name" value="Peptidase_S8/S53_dom_sf"/>
</dbReference>
<dbReference type="InterPro" id="IPR015500">
    <property type="entry name" value="Peptidase_S8_subtilisin-rel"/>
</dbReference>
<geneLocation type="plasmid" evidence="9 10">
    <name>unnamed2</name>
</geneLocation>
<dbReference type="InterPro" id="IPR049804">
    <property type="entry name" value="Choice_anch_L"/>
</dbReference>
<reference evidence="9 10" key="1">
    <citation type="journal article" date="2024" name="Microbiology">
        <title>Methylomarinum rosea sp. nov., a novel halophilic methanotrophic bacterium from the hypersaline Lake Elton.</title>
        <authorList>
            <person name="Suleimanov R.Z."/>
            <person name="Oshkin I.Y."/>
            <person name="Danilova O.V."/>
            <person name="Suzina N.E."/>
            <person name="Dedysh S.N."/>
        </authorList>
    </citation>
    <scope>NUCLEOTIDE SEQUENCE [LARGE SCALE GENOMIC DNA]</scope>
    <source>
        <strain evidence="9 10">Ch1-1</strain>
        <plasmid evidence="10">unnamed2</plasmid>
    </source>
</reference>
<dbReference type="Proteomes" id="UP001225378">
    <property type="component" value="Plasmid unnamed2"/>
</dbReference>
<name>A0AAU7P0W9_9GAMM</name>
<dbReference type="KEGG" id="mech:Q9L42_021370"/>
<dbReference type="PROSITE" id="PS00138">
    <property type="entry name" value="SUBTILASE_SER"/>
    <property type="match status" value="1"/>
</dbReference>
<dbReference type="InterPro" id="IPR013783">
    <property type="entry name" value="Ig-like_fold"/>
</dbReference>
<dbReference type="PROSITE" id="PS51892">
    <property type="entry name" value="SUBTILASE"/>
    <property type="match status" value="1"/>
</dbReference>
<sequence length="958" mass="101147">MKSTKNSYYKLLGYGVFALSFSFPHEVFAEGFRPPSVSSIMPACGAPGEEVTISGYGFGAMNLDISVSGAGAEILEATGHDALFVIPAEINPGMTKVIATNPGGQTGEIDFQVKGTEICGNNFDDDCDGSVDEIDACPSEAVTLDTSPSSQAFALNKKKNIATSLGFAPPSGSSYTVNVSQTITPNNGLSASPNINGLSYTKSSKFSTVLAQELTPSVEGEYTIITTATIAQTGQATTTFAKVRVASDIQSEVKVFSPLASPNTLSVNSSEPVLLTASVAGKGQQFISDVFVRDLDSLATYSLSDNGLNGDLQADDFVFSGQFTISTDGKGSGDCFNILAVAVVNGIETESEPRKLCLTKYPVGFKIISEDEIEQNGFTTSFGPTVSKDIINIKVGDSTTEEQIDQIISGIGGEIIGSRPLFGDYQIKLLTTPGSLTELVWIVANLQENPEIIAADLTYYGNMLQSLSSSDPYLGDQYYLSKIRVDEAWYIARGNKLVAVVDSGVDLDHSDLVGQIINGKDFVDGDMLPDDLNGHGTHVAGIIGAKTDNNLGISGVVWNSKILAVRVLNAFGNAPYYNALADGITFSAEAGAKIINVSGGFTADAKSAGLLCGLKESLGIIPEGNCLEEVKAAITTVCQAVEYITSSGGMVVAASGNSGGIDKHYPAACPTAIAVAATDSNDARASFSQYGPWVDIAAPGEEILSTFPAQFTCNRCIFDYDYFFANGTSQASPIVAGAASVVWARSPELTASEVEERLKKSAKPLPGAQVGAGRIDVFEAVFDGSFEDKNMRLWDYDGTVITVLNLGDITPQDLDRMGYASTGPAGTQTSGTLTQRFQVQEGVSAIPISFKYAFISEEYPEWVGTQFNDSLTIKLKAPNGSVTTLANETINSAQFSPISGIDFPGGDSTVGWTGWKSVSMEVPISAGQGEYEIQLEDAGDSIYDTVLLIDRIKFDTNN</sequence>
<evidence type="ECO:0000313" key="10">
    <source>
        <dbReference type="Proteomes" id="UP001225378"/>
    </source>
</evidence>
<organism evidence="9 10">
    <name type="scientific">Methylomarinum roseum</name>
    <dbReference type="NCBI Taxonomy" id="3067653"/>
    <lineage>
        <taxon>Bacteria</taxon>
        <taxon>Pseudomonadati</taxon>
        <taxon>Pseudomonadota</taxon>
        <taxon>Gammaproteobacteria</taxon>
        <taxon>Methylococcales</taxon>
        <taxon>Methylococcaceae</taxon>
        <taxon>Methylomarinum</taxon>
    </lineage>
</organism>
<dbReference type="PROSITE" id="PS00137">
    <property type="entry name" value="SUBTILASE_HIS"/>
    <property type="match status" value="1"/>
</dbReference>
<dbReference type="NCBIfam" id="NF038133">
    <property type="entry name" value="choice_anch_L"/>
    <property type="match status" value="1"/>
</dbReference>